<keyword evidence="8" id="KW-1185">Reference proteome</keyword>
<dbReference type="AlphaFoldDB" id="A0A3N1UM01"/>
<dbReference type="EMBL" id="RJVA01000012">
    <property type="protein sequence ID" value="ROQ92244.1"/>
    <property type="molecule type" value="Genomic_DNA"/>
</dbReference>
<dbReference type="PANTHER" id="PTHR43470:SF3">
    <property type="entry name" value="PHOSPHATE TRANSPORT SYSTEM PERMEASE PROTEIN PSTA-RELATED"/>
    <property type="match status" value="1"/>
</dbReference>
<dbReference type="Gene3D" id="1.10.3720.10">
    <property type="entry name" value="MetI-like"/>
    <property type="match status" value="1"/>
</dbReference>
<protein>
    <submittedName>
        <fullName evidence="7">Phosphate ABC transporter membrane protein 2 (PhoT family)</fullName>
    </submittedName>
</protein>
<dbReference type="Proteomes" id="UP000276223">
    <property type="component" value="Unassembled WGS sequence"/>
</dbReference>
<proteinExistence type="inferred from homology"/>
<feature type="transmembrane region" description="Helical" evidence="5">
    <location>
        <begin position="12"/>
        <end position="33"/>
    </location>
</feature>
<comment type="caution">
    <text evidence="7">The sequence shown here is derived from an EMBL/GenBank/DDBJ whole genome shotgun (WGS) entry which is preliminary data.</text>
</comment>
<organism evidence="7 8">
    <name type="scientific">Desulfosoma caldarium</name>
    <dbReference type="NCBI Taxonomy" id="610254"/>
    <lineage>
        <taxon>Bacteria</taxon>
        <taxon>Pseudomonadati</taxon>
        <taxon>Thermodesulfobacteriota</taxon>
        <taxon>Syntrophobacteria</taxon>
        <taxon>Syntrophobacterales</taxon>
        <taxon>Syntrophobacteraceae</taxon>
        <taxon>Desulfosoma</taxon>
    </lineage>
</organism>
<keyword evidence="3 5" id="KW-1133">Transmembrane helix</keyword>
<comment type="similarity">
    <text evidence="5">Belongs to the binding-protein-dependent transport system permease family.</text>
</comment>
<keyword evidence="5" id="KW-0813">Transport</keyword>
<gene>
    <name evidence="7" type="ORF">EDC27_1944</name>
</gene>
<dbReference type="InterPro" id="IPR035906">
    <property type="entry name" value="MetI-like_sf"/>
</dbReference>
<dbReference type="SUPFAM" id="SSF161098">
    <property type="entry name" value="MetI-like"/>
    <property type="match status" value="1"/>
</dbReference>
<evidence type="ECO:0000256" key="4">
    <source>
        <dbReference type="ARBA" id="ARBA00023136"/>
    </source>
</evidence>
<feature type="transmembrane region" description="Helical" evidence="5">
    <location>
        <begin position="139"/>
        <end position="159"/>
    </location>
</feature>
<dbReference type="CDD" id="cd06261">
    <property type="entry name" value="TM_PBP2"/>
    <property type="match status" value="1"/>
</dbReference>
<evidence type="ECO:0000256" key="3">
    <source>
        <dbReference type="ARBA" id="ARBA00022989"/>
    </source>
</evidence>
<dbReference type="Pfam" id="PF00528">
    <property type="entry name" value="BPD_transp_1"/>
    <property type="match status" value="1"/>
</dbReference>
<evidence type="ECO:0000259" key="6">
    <source>
        <dbReference type="PROSITE" id="PS50928"/>
    </source>
</evidence>
<dbReference type="GO" id="GO:0055085">
    <property type="term" value="P:transmembrane transport"/>
    <property type="evidence" value="ECO:0007669"/>
    <property type="project" value="InterPro"/>
</dbReference>
<evidence type="ECO:0000256" key="1">
    <source>
        <dbReference type="ARBA" id="ARBA00004651"/>
    </source>
</evidence>
<evidence type="ECO:0000313" key="7">
    <source>
        <dbReference type="EMBL" id="ROQ92244.1"/>
    </source>
</evidence>
<feature type="transmembrane region" description="Helical" evidence="5">
    <location>
        <begin position="261"/>
        <end position="281"/>
    </location>
</feature>
<sequence>MKVVWMRAVSWGCWISGVWLVVGAGVVVGFVTWRGASHIGPALLFGNVSPWDALFRAVPVFDGLWPATVGTLALVVGAVTLAAPLGLATGIYLAEFARGRLKEMLTVFFDVLAGVPSVVVGLFGFSVSLIGHKMVSPRFGPCLVVAAFSLMILVLPYVIRATQTALESVPVQVRIIALSLGADRVQNLTWVLIPYSLRGIASGLLLAIGRCAEDTAVILLTGAVVSAGVPRSLLDPFEALPFFIYYVSTQYASTEELERGFGAALILLATSLSLFAMAYAIRRAVGYRALYRA</sequence>
<dbReference type="InterPro" id="IPR000515">
    <property type="entry name" value="MetI-like"/>
</dbReference>
<feature type="transmembrane region" description="Helical" evidence="5">
    <location>
        <begin position="70"/>
        <end position="93"/>
    </location>
</feature>
<evidence type="ECO:0000256" key="2">
    <source>
        <dbReference type="ARBA" id="ARBA00022692"/>
    </source>
</evidence>
<dbReference type="PANTHER" id="PTHR43470">
    <property type="entry name" value="PHOSPHATE TRANSPORT SYSTEM PERMEASE PROTEIN PSTA-RELATED"/>
    <property type="match status" value="1"/>
</dbReference>
<reference evidence="7 8" key="1">
    <citation type="submission" date="2018-11" db="EMBL/GenBank/DDBJ databases">
        <title>Genomic Encyclopedia of Type Strains, Phase IV (KMG-IV): sequencing the most valuable type-strain genomes for metagenomic binning, comparative biology and taxonomic classification.</title>
        <authorList>
            <person name="Goeker M."/>
        </authorList>
    </citation>
    <scope>NUCLEOTIDE SEQUENCE [LARGE SCALE GENOMIC DNA]</scope>
    <source>
        <strain evidence="7 8">DSM 22027</strain>
    </source>
</reference>
<dbReference type="PROSITE" id="PS50928">
    <property type="entry name" value="ABC_TM1"/>
    <property type="match status" value="1"/>
</dbReference>
<name>A0A3N1UM01_9BACT</name>
<evidence type="ECO:0000313" key="8">
    <source>
        <dbReference type="Proteomes" id="UP000276223"/>
    </source>
</evidence>
<dbReference type="RefSeq" id="WP_211334853.1">
    <property type="nucleotide sequence ID" value="NZ_RJVA01000012.1"/>
</dbReference>
<keyword evidence="4 5" id="KW-0472">Membrane</keyword>
<feature type="transmembrane region" description="Helical" evidence="5">
    <location>
        <begin position="105"/>
        <end position="127"/>
    </location>
</feature>
<dbReference type="GO" id="GO:0005886">
    <property type="term" value="C:plasma membrane"/>
    <property type="evidence" value="ECO:0007669"/>
    <property type="project" value="UniProtKB-SubCell"/>
</dbReference>
<accession>A0A3N1UM01</accession>
<evidence type="ECO:0000256" key="5">
    <source>
        <dbReference type="RuleBase" id="RU363032"/>
    </source>
</evidence>
<feature type="domain" description="ABC transmembrane type-1" evidence="6">
    <location>
        <begin position="68"/>
        <end position="278"/>
    </location>
</feature>
<comment type="subcellular location">
    <subcellularLocation>
        <location evidence="1 5">Cell membrane</location>
        <topology evidence="1 5">Multi-pass membrane protein</topology>
    </subcellularLocation>
</comment>
<keyword evidence="2 5" id="KW-0812">Transmembrane</keyword>